<feature type="compositionally biased region" description="Low complexity" evidence="9">
    <location>
        <begin position="77"/>
        <end position="94"/>
    </location>
</feature>
<keyword evidence="4" id="KW-0862">Zinc</keyword>
<organism evidence="11 12">
    <name type="scientific">Bodo saltans</name>
    <name type="common">Flagellated protozoan</name>
    <dbReference type="NCBI Taxonomy" id="75058"/>
    <lineage>
        <taxon>Eukaryota</taxon>
        <taxon>Discoba</taxon>
        <taxon>Euglenozoa</taxon>
        <taxon>Kinetoplastea</taxon>
        <taxon>Metakinetoplastina</taxon>
        <taxon>Eubodonida</taxon>
        <taxon>Bodonidae</taxon>
        <taxon>Bodo</taxon>
    </lineage>
</organism>
<evidence type="ECO:0000259" key="10">
    <source>
        <dbReference type="PROSITE" id="PS50199"/>
    </source>
</evidence>
<evidence type="ECO:0000256" key="4">
    <source>
        <dbReference type="ARBA" id="ARBA00022833"/>
    </source>
</evidence>
<comment type="catalytic activity">
    <reaction evidence="6">
        <text>L-seryl-[protein] + ATP = O-phospho-L-seryl-[protein] + ADP + H(+)</text>
        <dbReference type="Rhea" id="RHEA:17989"/>
        <dbReference type="Rhea" id="RHEA-COMP:9863"/>
        <dbReference type="Rhea" id="RHEA-COMP:11604"/>
        <dbReference type="ChEBI" id="CHEBI:15378"/>
        <dbReference type="ChEBI" id="CHEBI:29999"/>
        <dbReference type="ChEBI" id="CHEBI:30616"/>
        <dbReference type="ChEBI" id="CHEBI:83421"/>
        <dbReference type="ChEBI" id="CHEBI:456216"/>
        <dbReference type="EC" id="2.7.11.1"/>
    </reaction>
</comment>
<proteinExistence type="predicted"/>
<evidence type="ECO:0000313" key="12">
    <source>
        <dbReference type="Proteomes" id="UP000051952"/>
    </source>
</evidence>
<dbReference type="OMA" id="CADNEAS"/>
<dbReference type="VEuPathDB" id="TriTrypDB:BSAL_16450"/>
<evidence type="ECO:0000256" key="1">
    <source>
        <dbReference type="ARBA" id="ARBA00022553"/>
    </source>
</evidence>
<evidence type="ECO:0000256" key="8">
    <source>
        <dbReference type="SAM" id="Coils"/>
    </source>
</evidence>
<feature type="region of interest" description="Disordered" evidence="9">
    <location>
        <begin position="470"/>
        <end position="494"/>
    </location>
</feature>
<keyword evidence="8" id="KW-0175">Coiled coil</keyword>
<protein>
    <recommendedName>
        <fullName evidence="10">RanBP2-type domain-containing protein</fullName>
    </recommendedName>
</protein>
<comment type="catalytic activity">
    <reaction evidence="5">
        <text>L-threonyl-[protein] + ATP = O-phospho-L-threonyl-[protein] + ADP + H(+)</text>
        <dbReference type="Rhea" id="RHEA:46608"/>
        <dbReference type="Rhea" id="RHEA-COMP:11060"/>
        <dbReference type="Rhea" id="RHEA-COMP:11605"/>
        <dbReference type="ChEBI" id="CHEBI:15378"/>
        <dbReference type="ChEBI" id="CHEBI:30013"/>
        <dbReference type="ChEBI" id="CHEBI:30616"/>
        <dbReference type="ChEBI" id="CHEBI:61977"/>
        <dbReference type="ChEBI" id="CHEBI:456216"/>
        <dbReference type="EC" id="2.7.11.1"/>
    </reaction>
</comment>
<keyword evidence="1" id="KW-0597">Phosphoprotein</keyword>
<dbReference type="GO" id="GO:0005856">
    <property type="term" value="C:cytoskeleton"/>
    <property type="evidence" value="ECO:0007669"/>
    <property type="project" value="TreeGrafter"/>
</dbReference>
<dbReference type="GO" id="GO:0004674">
    <property type="term" value="F:protein serine/threonine kinase activity"/>
    <property type="evidence" value="ECO:0007669"/>
    <property type="project" value="UniProtKB-EC"/>
</dbReference>
<dbReference type="PROSITE" id="PS01358">
    <property type="entry name" value="ZF_RANBP2_1"/>
    <property type="match status" value="1"/>
</dbReference>
<dbReference type="InterPro" id="IPR001876">
    <property type="entry name" value="Znf_RanBP2"/>
</dbReference>
<evidence type="ECO:0000313" key="11">
    <source>
        <dbReference type="EMBL" id="CUG88619.1"/>
    </source>
</evidence>
<dbReference type="InterPro" id="IPR050839">
    <property type="entry name" value="Rho-assoc_Ser/Thr_Kinase"/>
</dbReference>
<name>A0A0S4JDT6_BODSA</name>
<dbReference type="Proteomes" id="UP000051952">
    <property type="component" value="Unassembled WGS sequence"/>
</dbReference>
<dbReference type="GO" id="GO:0008270">
    <property type="term" value="F:zinc ion binding"/>
    <property type="evidence" value="ECO:0007669"/>
    <property type="project" value="UniProtKB-KW"/>
</dbReference>
<evidence type="ECO:0000256" key="9">
    <source>
        <dbReference type="SAM" id="MobiDB-lite"/>
    </source>
</evidence>
<evidence type="ECO:0000256" key="7">
    <source>
        <dbReference type="PROSITE-ProRule" id="PRU00322"/>
    </source>
</evidence>
<dbReference type="GO" id="GO:0005737">
    <property type="term" value="C:cytoplasm"/>
    <property type="evidence" value="ECO:0007669"/>
    <property type="project" value="TreeGrafter"/>
</dbReference>
<evidence type="ECO:0000256" key="6">
    <source>
        <dbReference type="ARBA" id="ARBA00048679"/>
    </source>
</evidence>
<sequence length="687" mass="77005">MSLLTPGVWECKNCYTRNVRKLERCSRCDCVNPLILSPLQASSVRSATYAVLDASNSGPSITSYGRDVDPTVRQLVPGSSPSPSRQRSQLSPGRTSPPRESAGLSAPPFRSVEVLFSPSSPFQRRPSPPSSAASPSAAFASYTAQQNATLHSQLTQAIAAHRSLMHEYAELNTVCDRHEDTIDRLRRDLVALDSVYRAAKQDAEAARGSLDAEKSATLEDRKRLEQRCEHLEREVEEREKLWRGKSSLIDSLQREKDASVLELRDAFAKERSEWNERIQGLELDLRSLHAEYKAQQTQYLTQSAEQQRLFASEREQYTESSQKLLRELSSSHHSALSKMTEEVSNTKELSSLLAKKEREMLQERVDHEQTMRIDAERRRERDTSDTKLELERVRQSLETVTKQRDELLSEATFQLEIVSELRTEKAACKAELSALRIAASSVQQSAAFAAAGPPISTILDGAIPNTLRAPQRSATTSPIPSLETRPHADAEERRRLEQQVKELTDALEESYQHSATLEGTLEQLRTEILDEKRSHQESLVALRSRNEQLEADVAKLRDELATQLSAPSPPASTTTAPDHETIAQYAQDVLRLERTIADLQRSMTTVQNDFADECADNEASKIHHEEQERALQQRLAASARRVEELQNSLADQQGENTKLVEECEALRVAMSDMEQSYADALSAVAPQ</sequence>
<evidence type="ECO:0000256" key="2">
    <source>
        <dbReference type="ARBA" id="ARBA00022723"/>
    </source>
</evidence>
<dbReference type="GO" id="GO:0031032">
    <property type="term" value="P:actomyosin structure organization"/>
    <property type="evidence" value="ECO:0007669"/>
    <property type="project" value="TreeGrafter"/>
</dbReference>
<dbReference type="PROSITE" id="PS50199">
    <property type="entry name" value="ZF_RANBP2_2"/>
    <property type="match status" value="1"/>
</dbReference>
<feature type="coiled-coil region" evidence="8">
    <location>
        <begin position="271"/>
        <end position="298"/>
    </location>
</feature>
<keyword evidence="3 7" id="KW-0863">Zinc-finger</keyword>
<dbReference type="EMBL" id="CYKH01001664">
    <property type="protein sequence ID" value="CUG88619.1"/>
    <property type="molecule type" value="Genomic_DNA"/>
</dbReference>
<evidence type="ECO:0000256" key="5">
    <source>
        <dbReference type="ARBA" id="ARBA00047899"/>
    </source>
</evidence>
<feature type="domain" description="RanBP2-type" evidence="10">
    <location>
        <begin position="5"/>
        <end position="34"/>
    </location>
</feature>
<keyword evidence="12" id="KW-1185">Reference proteome</keyword>
<feature type="compositionally biased region" description="Basic and acidic residues" evidence="9">
    <location>
        <begin position="484"/>
        <end position="494"/>
    </location>
</feature>
<feature type="coiled-coil region" evidence="8">
    <location>
        <begin position="168"/>
        <end position="241"/>
    </location>
</feature>
<dbReference type="PANTHER" id="PTHR22988:SF71">
    <property type="entry name" value="CITRON RHO-INTERACTING KINASE"/>
    <property type="match status" value="1"/>
</dbReference>
<keyword evidence="2" id="KW-0479">Metal-binding</keyword>
<gene>
    <name evidence="11" type="ORF">BSAL_16450</name>
</gene>
<accession>A0A0S4JDT6</accession>
<dbReference type="PANTHER" id="PTHR22988">
    <property type="entry name" value="MYOTONIC DYSTROPHY S/T KINASE-RELATED"/>
    <property type="match status" value="1"/>
</dbReference>
<dbReference type="AlphaFoldDB" id="A0A0S4JDT6"/>
<feature type="compositionally biased region" description="Low complexity" evidence="9">
    <location>
        <begin position="116"/>
        <end position="138"/>
    </location>
</feature>
<evidence type="ECO:0000256" key="3">
    <source>
        <dbReference type="ARBA" id="ARBA00022771"/>
    </source>
</evidence>
<feature type="region of interest" description="Disordered" evidence="9">
    <location>
        <begin position="60"/>
        <end position="138"/>
    </location>
</feature>
<reference evidence="12" key="1">
    <citation type="submission" date="2015-09" db="EMBL/GenBank/DDBJ databases">
        <authorList>
            <consortium name="Pathogen Informatics"/>
        </authorList>
    </citation>
    <scope>NUCLEOTIDE SEQUENCE [LARGE SCALE GENOMIC DNA]</scope>
    <source>
        <strain evidence="12">Lake Konstanz</strain>
    </source>
</reference>